<sequence>MAKSYAKEEYRKEEVRLLRFENGFTIPNQTKLITRAHFIIYQTIDHIPPSSFA</sequence>
<proteinExistence type="predicted"/>
<keyword evidence="1" id="KW-1185">Reference proteome</keyword>
<name>A0A0M3I672_ASCLU</name>
<accession>A0A0M3I672</accession>
<dbReference type="Proteomes" id="UP000036681">
    <property type="component" value="Unplaced"/>
</dbReference>
<dbReference type="AlphaFoldDB" id="A0A0M3I672"/>
<dbReference type="WBParaSite" id="ALUE_0001251101-mRNA-1">
    <property type="protein sequence ID" value="ALUE_0001251101-mRNA-1"/>
    <property type="gene ID" value="ALUE_0001251101"/>
</dbReference>
<reference evidence="2" key="1">
    <citation type="submission" date="2017-02" db="UniProtKB">
        <authorList>
            <consortium name="WormBaseParasite"/>
        </authorList>
    </citation>
    <scope>IDENTIFICATION</scope>
</reference>
<evidence type="ECO:0000313" key="2">
    <source>
        <dbReference type="WBParaSite" id="ALUE_0001251101-mRNA-1"/>
    </source>
</evidence>
<evidence type="ECO:0000313" key="1">
    <source>
        <dbReference type="Proteomes" id="UP000036681"/>
    </source>
</evidence>
<protein>
    <submittedName>
        <fullName evidence="2">HTH_OrfB_IS605 domain-containing protein</fullName>
    </submittedName>
</protein>
<organism evidence="1 2">
    <name type="scientific">Ascaris lumbricoides</name>
    <name type="common">Giant roundworm</name>
    <dbReference type="NCBI Taxonomy" id="6252"/>
    <lineage>
        <taxon>Eukaryota</taxon>
        <taxon>Metazoa</taxon>
        <taxon>Ecdysozoa</taxon>
        <taxon>Nematoda</taxon>
        <taxon>Chromadorea</taxon>
        <taxon>Rhabditida</taxon>
        <taxon>Spirurina</taxon>
        <taxon>Ascaridomorpha</taxon>
        <taxon>Ascaridoidea</taxon>
        <taxon>Ascarididae</taxon>
        <taxon>Ascaris</taxon>
    </lineage>
</organism>